<comment type="caution">
    <text evidence="2">The sequence shown here is derived from an EMBL/GenBank/DDBJ whole genome shotgun (WGS) entry which is preliminary data.</text>
</comment>
<organism evidence="2 3">
    <name type="scientific">Janibacter cremeus</name>
    <dbReference type="NCBI Taxonomy" id="1285192"/>
    <lineage>
        <taxon>Bacteria</taxon>
        <taxon>Bacillati</taxon>
        <taxon>Actinomycetota</taxon>
        <taxon>Actinomycetes</taxon>
        <taxon>Micrococcales</taxon>
        <taxon>Intrasporangiaceae</taxon>
        <taxon>Janibacter</taxon>
    </lineage>
</organism>
<dbReference type="AlphaFoldDB" id="A0A852VX05"/>
<name>A0A852VX05_9MICO</name>
<dbReference type="Gene3D" id="3.40.50.1820">
    <property type="entry name" value="alpha/beta hydrolase"/>
    <property type="match status" value="1"/>
</dbReference>
<sequence length="173" mass="17729">MTDDLTRPVALIGTDPGTPPPGMTTITVSGDDRDQSADSAAVQLAEAAHVVAIGADAPGALSLAARHVEHVVSLVLVDPDVRLDDPVHLTTMDAVTVPTLVIASAPTPDHPVEEAQSIAGGIDNGVFVIIDGSEAPTLVNRPASVIEWASAFMSIAEGLAEARNDLITTVDKS</sequence>
<dbReference type="Proteomes" id="UP000554054">
    <property type="component" value="Unassembled WGS sequence"/>
</dbReference>
<evidence type="ECO:0000256" key="1">
    <source>
        <dbReference type="SAM" id="MobiDB-lite"/>
    </source>
</evidence>
<proteinExistence type="predicted"/>
<dbReference type="SUPFAM" id="SSF53474">
    <property type="entry name" value="alpha/beta-Hydrolases"/>
    <property type="match status" value="1"/>
</dbReference>
<reference evidence="2 3" key="1">
    <citation type="submission" date="2020-07" db="EMBL/GenBank/DDBJ databases">
        <title>Sequencing the genomes of 1000 actinobacteria strains.</title>
        <authorList>
            <person name="Klenk H.-P."/>
        </authorList>
    </citation>
    <scope>NUCLEOTIDE SEQUENCE [LARGE SCALE GENOMIC DNA]</scope>
    <source>
        <strain evidence="2 3">DSM 26154</strain>
    </source>
</reference>
<dbReference type="EMBL" id="JACCAE010000001">
    <property type="protein sequence ID" value="NYF98061.1"/>
    <property type="molecule type" value="Genomic_DNA"/>
</dbReference>
<accession>A0A852VX05</accession>
<feature type="region of interest" description="Disordered" evidence="1">
    <location>
        <begin position="1"/>
        <end position="21"/>
    </location>
</feature>
<protein>
    <submittedName>
        <fullName evidence="2">Pimeloyl-ACP methyl ester carboxylesterase</fullName>
    </submittedName>
</protein>
<evidence type="ECO:0000313" key="2">
    <source>
        <dbReference type="EMBL" id="NYF98061.1"/>
    </source>
</evidence>
<gene>
    <name evidence="2" type="ORF">BJY20_001453</name>
</gene>
<keyword evidence="3" id="KW-1185">Reference proteome</keyword>
<evidence type="ECO:0000313" key="3">
    <source>
        <dbReference type="Proteomes" id="UP000554054"/>
    </source>
</evidence>
<dbReference type="InterPro" id="IPR029058">
    <property type="entry name" value="AB_hydrolase_fold"/>
</dbReference>
<dbReference type="RefSeq" id="WP_221935266.1">
    <property type="nucleotide sequence ID" value="NZ_JACCAE010000001.1"/>
</dbReference>